<gene>
    <name evidence="1" type="ORF">GCM10025867_02050</name>
</gene>
<dbReference type="Gene3D" id="3.40.190.10">
    <property type="entry name" value="Periplasmic binding protein-like II"/>
    <property type="match status" value="1"/>
</dbReference>
<organism evidence="1 2">
    <name type="scientific">Frondihabitans sucicola</name>
    <dbReference type="NCBI Taxonomy" id="1268041"/>
    <lineage>
        <taxon>Bacteria</taxon>
        <taxon>Bacillati</taxon>
        <taxon>Actinomycetota</taxon>
        <taxon>Actinomycetes</taxon>
        <taxon>Micrococcales</taxon>
        <taxon>Microbacteriaceae</taxon>
        <taxon>Frondihabitans</taxon>
    </lineage>
</organism>
<accession>A0ABN6XSV2</accession>
<evidence type="ECO:0000313" key="2">
    <source>
        <dbReference type="Proteomes" id="UP001321486"/>
    </source>
</evidence>
<dbReference type="InterPro" id="IPR006059">
    <property type="entry name" value="SBP"/>
</dbReference>
<reference evidence="2" key="1">
    <citation type="journal article" date="2019" name="Int. J. Syst. Evol. Microbiol.">
        <title>The Global Catalogue of Microorganisms (GCM) 10K type strain sequencing project: providing services to taxonomists for standard genome sequencing and annotation.</title>
        <authorList>
            <consortium name="The Broad Institute Genomics Platform"/>
            <consortium name="The Broad Institute Genome Sequencing Center for Infectious Disease"/>
            <person name="Wu L."/>
            <person name="Ma J."/>
        </authorList>
    </citation>
    <scope>NUCLEOTIDE SEQUENCE [LARGE SCALE GENOMIC DNA]</scope>
    <source>
        <strain evidence="2">NBRC 108728</strain>
    </source>
</reference>
<protein>
    <recommendedName>
        <fullName evidence="3">Extracellular solute-binding protein</fullName>
    </recommendedName>
</protein>
<dbReference type="Pfam" id="PF13416">
    <property type="entry name" value="SBP_bac_8"/>
    <property type="match status" value="1"/>
</dbReference>
<dbReference type="SUPFAM" id="SSF53850">
    <property type="entry name" value="Periplasmic binding protein-like II"/>
    <property type="match status" value="1"/>
</dbReference>
<dbReference type="EMBL" id="AP027732">
    <property type="protein sequence ID" value="BDZ47964.1"/>
    <property type="molecule type" value="Genomic_DNA"/>
</dbReference>
<evidence type="ECO:0000313" key="1">
    <source>
        <dbReference type="EMBL" id="BDZ47964.1"/>
    </source>
</evidence>
<proteinExistence type="predicted"/>
<keyword evidence="2" id="KW-1185">Reference proteome</keyword>
<name>A0ABN6XSV2_9MICO</name>
<evidence type="ECO:0008006" key="3">
    <source>
        <dbReference type="Google" id="ProtNLM"/>
    </source>
</evidence>
<dbReference type="Proteomes" id="UP001321486">
    <property type="component" value="Chromosome"/>
</dbReference>
<sequence length="248" mass="26265">MATWPEYIATGQKYTAATGKPFLDSATQLFQDASDQGASKYVSAKGKYIYENNPVIKNAWSYATQAATDKITGGLAPDSPQWYSALANGGVATVLAPSWMLGQIESAAPKTKGLWSVATMPGGGGNNGGSFLAIPKSSPNAAAAYKFITWLEAPAQQLAAFKATADFPAIPSLYSNAAVQNYTAPFFSNASIGKVYVDSVEKYTEHPVGAKDRILEQEFQNGVGRVEKNGQSVSSSWAQTLAAAKRDQ</sequence>